<feature type="domain" description="Response regulatory" evidence="10">
    <location>
        <begin position="2"/>
        <end position="116"/>
    </location>
</feature>
<evidence type="ECO:0000259" key="11">
    <source>
        <dbReference type="PROSITE" id="PS51755"/>
    </source>
</evidence>
<feature type="DNA-binding region" description="OmpR/PhoB-type" evidence="9">
    <location>
        <begin position="124"/>
        <end position="218"/>
    </location>
</feature>
<protein>
    <submittedName>
        <fullName evidence="12">Response regulator</fullName>
    </submittedName>
</protein>
<evidence type="ECO:0000256" key="7">
    <source>
        <dbReference type="ARBA" id="ARBA00023163"/>
    </source>
</evidence>
<dbReference type="InterPro" id="IPR001789">
    <property type="entry name" value="Sig_transdc_resp-reg_receiver"/>
</dbReference>
<keyword evidence="7" id="KW-0804">Transcription</keyword>
<evidence type="ECO:0000256" key="5">
    <source>
        <dbReference type="ARBA" id="ARBA00023015"/>
    </source>
</evidence>
<dbReference type="Pfam" id="PF00486">
    <property type="entry name" value="Trans_reg_C"/>
    <property type="match status" value="1"/>
</dbReference>
<reference evidence="12 13" key="1">
    <citation type="submission" date="2024-07" db="EMBL/GenBank/DDBJ databases">
        <title>Uliginosibacterium flavum JJ3220;KACC:17644.</title>
        <authorList>
            <person name="Kim M.K."/>
        </authorList>
    </citation>
    <scope>NUCLEOTIDE SEQUENCE [LARGE SCALE GENOMIC DNA]</scope>
    <source>
        <strain evidence="12 13">KACC:17644</strain>
    </source>
</reference>
<dbReference type="SMART" id="SM00862">
    <property type="entry name" value="Trans_reg_C"/>
    <property type="match status" value="1"/>
</dbReference>
<name>A0ABV2TFU1_9RHOO</name>
<comment type="caution">
    <text evidence="12">The sequence shown here is derived from an EMBL/GenBank/DDBJ whole genome shotgun (WGS) entry which is preliminary data.</text>
</comment>
<sequence length="223" mass="24237">MRILLVEDHQLLGDAIHVSLRQVGYSVDWVQDGVAAESALVAEEFAAVVLDLGLPRRSGLEVLQALRQRGQQVPVIILTARDSVEDRIRGLDCGADDYLVKPFDMGELAARLRALVRRSVGTASAALQVGTLSVDPASCCATQNGQPLSLSAREFALLHALALNAGRVMSKAQLEQQLYAWGNEVESNTIEVFIHHLRRKLGADAIRTIRGVGYLLPRDSHAV</sequence>
<evidence type="ECO:0000256" key="8">
    <source>
        <dbReference type="PROSITE-ProRule" id="PRU00169"/>
    </source>
</evidence>
<dbReference type="PANTHER" id="PTHR48111">
    <property type="entry name" value="REGULATOR OF RPOS"/>
    <property type="match status" value="1"/>
</dbReference>
<evidence type="ECO:0000313" key="13">
    <source>
        <dbReference type="Proteomes" id="UP001549691"/>
    </source>
</evidence>
<keyword evidence="2" id="KW-0963">Cytoplasm</keyword>
<keyword evidence="6 9" id="KW-0238">DNA-binding</keyword>
<dbReference type="SUPFAM" id="SSF52172">
    <property type="entry name" value="CheY-like"/>
    <property type="match status" value="1"/>
</dbReference>
<evidence type="ECO:0000256" key="1">
    <source>
        <dbReference type="ARBA" id="ARBA00004496"/>
    </source>
</evidence>
<dbReference type="Pfam" id="PF00072">
    <property type="entry name" value="Response_reg"/>
    <property type="match status" value="1"/>
</dbReference>
<dbReference type="Proteomes" id="UP001549691">
    <property type="component" value="Unassembled WGS sequence"/>
</dbReference>
<evidence type="ECO:0000259" key="10">
    <source>
        <dbReference type="PROSITE" id="PS50110"/>
    </source>
</evidence>
<dbReference type="PANTHER" id="PTHR48111:SF35">
    <property type="entry name" value="TRANSCRIPTIONAL REGULATORY PROTEIN QSEB"/>
    <property type="match status" value="1"/>
</dbReference>
<feature type="modified residue" description="4-aspartylphosphate" evidence="8">
    <location>
        <position position="51"/>
    </location>
</feature>
<dbReference type="InterPro" id="IPR036388">
    <property type="entry name" value="WH-like_DNA-bd_sf"/>
</dbReference>
<dbReference type="RefSeq" id="WP_354599250.1">
    <property type="nucleotide sequence ID" value="NZ_JBEWZI010000001.1"/>
</dbReference>
<evidence type="ECO:0000256" key="4">
    <source>
        <dbReference type="ARBA" id="ARBA00023012"/>
    </source>
</evidence>
<dbReference type="Gene3D" id="1.10.10.10">
    <property type="entry name" value="Winged helix-like DNA-binding domain superfamily/Winged helix DNA-binding domain"/>
    <property type="match status" value="1"/>
</dbReference>
<dbReference type="InterPro" id="IPR011006">
    <property type="entry name" value="CheY-like_superfamily"/>
</dbReference>
<accession>A0ABV2TFU1</accession>
<evidence type="ECO:0000313" key="12">
    <source>
        <dbReference type="EMBL" id="MET7012791.1"/>
    </source>
</evidence>
<dbReference type="InterPro" id="IPR001867">
    <property type="entry name" value="OmpR/PhoB-type_DNA-bd"/>
</dbReference>
<dbReference type="CDD" id="cd17624">
    <property type="entry name" value="REC_OmpR_PmrA-like"/>
    <property type="match status" value="1"/>
</dbReference>
<evidence type="ECO:0000256" key="2">
    <source>
        <dbReference type="ARBA" id="ARBA00022490"/>
    </source>
</evidence>
<keyword evidence="5" id="KW-0805">Transcription regulation</keyword>
<dbReference type="InterPro" id="IPR039420">
    <property type="entry name" value="WalR-like"/>
</dbReference>
<dbReference type="PROSITE" id="PS51755">
    <property type="entry name" value="OMPR_PHOB"/>
    <property type="match status" value="1"/>
</dbReference>
<comment type="subcellular location">
    <subcellularLocation>
        <location evidence="1">Cytoplasm</location>
    </subcellularLocation>
</comment>
<keyword evidence="4" id="KW-0902">Two-component regulatory system</keyword>
<proteinExistence type="predicted"/>
<dbReference type="Gene3D" id="6.10.250.690">
    <property type="match status" value="1"/>
</dbReference>
<keyword evidence="13" id="KW-1185">Reference proteome</keyword>
<keyword evidence="3 8" id="KW-0597">Phosphoprotein</keyword>
<evidence type="ECO:0000256" key="9">
    <source>
        <dbReference type="PROSITE-ProRule" id="PRU01091"/>
    </source>
</evidence>
<evidence type="ECO:0000256" key="6">
    <source>
        <dbReference type="ARBA" id="ARBA00023125"/>
    </source>
</evidence>
<dbReference type="Gene3D" id="3.40.50.2300">
    <property type="match status" value="1"/>
</dbReference>
<dbReference type="EMBL" id="JBEWZI010000001">
    <property type="protein sequence ID" value="MET7012791.1"/>
    <property type="molecule type" value="Genomic_DNA"/>
</dbReference>
<feature type="domain" description="OmpR/PhoB-type" evidence="11">
    <location>
        <begin position="124"/>
        <end position="218"/>
    </location>
</feature>
<dbReference type="SMART" id="SM00448">
    <property type="entry name" value="REC"/>
    <property type="match status" value="1"/>
</dbReference>
<evidence type="ECO:0000256" key="3">
    <source>
        <dbReference type="ARBA" id="ARBA00022553"/>
    </source>
</evidence>
<dbReference type="PROSITE" id="PS50110">
    <property type="entry name" value="RESPONSE_REGULATORY"/>
    <property type="match status" value="1"/>
</dbReference>
<gene>
    <name evidence="12" type="ORF">ABXR19_01225</name>
</gene>
<dbReference type="CDD" id="cd00383">
    <property type="entry name" value="trans_reg_C"/>
    <property type="match status" value="1"/>
</dbReference>
<organism evidence="12 13">
    <name type="scientific">Uliginosibacterium flavum</name>
    <dbReference type="NCBI Taxonomy" id="1396831"/>
    <lineage>
        <taxon>Bacteria</taxon>
        <taxon>Pseudomonadati</taxon>
        <taxon>Pseudomonadota</taxon>
        <taxon>Betaproteobacteria</taxon>
        <taxon>Rhodocyclales</taxon>
        <taxon>Zoogloeaceae</taxon>
        <taxon>Uliginosibacterium</taxon>
    </lineage>
</organism>